<dbReference type="GO" id="GO:0006094">
    <property type="term" value="P:gluconeogenesis"/>
    <property type="evidence" value="ECO:0007669"/>
    <property type="project" value="UniProtKB-KW"/>
</dbReference>
<keyword evidence="3 4" id="KW-0413">Isomerase</keyword>
<dbReference type="PANTHER" id="PTHR11469">
    <property type="entry name" value="GLUCOSE-6-PHOSPHATE ISOMERASE"/>
    <property type="match status" value="1"/>
</dbReference>
<evidence type="ECO:0000256" key="2">
    <source>
        <dbReference type="ARBA" id="ARBA00023152"/>
    </source>
</evidence>
<gene>
    <name evidence="4" type="ordered locus">Shel_00480</name>
</gene>
<dbReference type="SUPFAM" id="SSF53697">
    <property type="entry name" value="SIS domain"/>
    <property type="match status" value="1"/>
</dbReference>
<dbReference type="EMBL" id="CP001684">
    <property type="protein sequence ID" value="ACV21123.1"/>
    <property type="molecule type" value="Genomic_DNA"/>
</dbReference>
<dbReference type="AlphaFoldDB" id="C7N0P5"/>
<dbReference type="InterPro" id="IPR046348">
    <property type="entry name" value="SIS_dom_sf"/>
</dbReference>
<organism evidence="4 5">
    <name type="scientific">Slackia heliotrinireducens (strain ATCC 29202 / DSM 20476 / NCTC 11029 / RHS 1)</name>
    <name type="common">Peptococcus heliotrinreducens</name>
    <dbReference type="NCBI Taxonomy" id="471855"/>
    <lineage>
        <taxon>Bacteria</taxon>
        <taxon>Bacillati</taxon>
        <taxon>Actinomycetota</taxon>
        <taxon>Coriobacteriia</taxon>
        <taxon>Eggerthellales</taxon>
        <taxon>Eggerthellaceae</taxon>
        <taxon>Slackia</taxon>
    </lineage>
</organism>
<dbReference type="GO" id="GO:0051156">
    <property type="term" value="P:glucose 6-phosphate metabolic process"/>
    <property type="evidence" value="ECO:0007669"/>
    <property type="project" value="TreeGrafter"/>
</dbReference>
<dbReference type="GO" id="GO:0048029">
    <property type="term" value="F:monosaccharide binding"/>
    <property type="evidence" value="ECO:0007669"/>
    <property type="project" value="TreeGrafter"/>
</dbReference>
<dbReference type="InterPro" id="IPR035476">
    <property type="entry name" value="SIS_PGI_1"/>
</dbReference>
<dbReference type="eggNOG" id="COG0166">
    <property type="taxonomic scope" value="Bacteria"/>
</dbReference>
<keyword evidence="2" id="KW-0324">Glycolysis</keyword>
<dbReference type="STRING" id="471855.Shel_00480"/>
<dbReference type="PROSITE" id="PS51463">
    <property type="entry name" value="P_GLUCOSE_ISOMERASE_3"/>
    <property type="match status" value="1"/>
</dbReference>
<dbReference type="GO" id="GO:0004347">
    <property type="term" value="F:glucose-6-phosphate isomerase activity"/>
    <property type="evidence" value="ECO:0007669"/>
    <property type="project" value="InterPro"/>
</dbReference>
<evidence type="ECO:0000313" key="4">
    <source>
        <dbReference type="EMBL" id="ACV21123.1"/>
    </source>
</evidence>
<dbReference type="KEGG" id="shi:Shel_00480"/>
<dbReference type="RefSeq" id="WP_012797234.1">
    <property type="nucleotide sequence ID" value="NC_013165.1"/>
</dbReference>
<dbReference type="InterPro" id="IPR001672">
    <property type="entry name" value="G6P_Isomerase"/>
</dbReference>
<dbReference type="GO" id="GO:0097367">
    <property type="term" value="F:carbohydrate derivative binding"/>
    <property type="evidence" value="ECO:0007669"/>
    <property type="project" value="InterPro"/>
</dbReference>
<dbReference type="Proteomes" id="UP000002026">
    <property type="component" value="Chromosome"/>
</dbReference>
<name>C7N0P5_SLAHD</name>
<dbReference type="HOGENOM" id="CLU_036298_0_0_11"/>
<dbReference type="CDD" id="cd05015">
    <property type="entry name" value="SIS_PGI_1"/>
    <property type="match status" value="1"/>
</dbReference>
<dbReference type="GO" id="GO:0005829">
    <property type="term" value="C:cytosol"/>
    <property type="evidence" value="ECO:0007669"/>
    <property type="project" value="TreeGrafter"/>
</dbReference>
<evidence type="ECO:0000256" key="1">
    <source>
        <dbReference type="ARBA" id="ARBA00022432"/>
    </source>
</evidence>
<keyword evidence="1" id="KW-0312">Gluconeogenesis</keyword>
<proteinExistence type="predicted"/>
<protein>
    <submittedName>
        <fullName evidence="4">Glucose-6-phosphate isomerase</fullName>
    </submittedName>
</protein>
<evidence type="ECO:0000313" key="5">
    <source>
        <dbReference type="Proteomes" id="UP000002026"/>
    </source>
</evidence>
<sequence>MLSCDCNGSYPSAQRLVDNKVASRVHAKDGGLYNFAEGMPEAAGSFMGWATLASQPPVSIEAIKAFAKQVRAEGYTSCLLIAQGGSSQAPMTITKYNKGDRYHFKFHVLDNVSPVRMHALTHNLNFEKTLVLVSSKSGGTIEVRSNLSIVYRLFTEALGEDAPQHFVAITDPGTQLETRALDEGWRAVFSGEPTVGGRFSALSVFCLVPAALIGLDLDQVIEKARAAEAACSADSLDNPAIGLASFMYDSMLEGRDKFSLITPKRARTFGLWIEQLVAESVGKNGKGILPNIEFDPLVLSIDHGDRTVIPYLVETPLDDERENFQLGLDRIDPAYPRRTYEVTDVTDLFAHFVMWEYATAMVGWLMELNPFDQPDVALPKAATLDILKSGMPQPSFTETFLGGIDLGKVEVTCSPAVAADNLHDALYNLFASIEPGDYFAFDAFVPFTGDNRREALEGIRRLVASELNVVSCLELGPRYLHSTGQLQKGGTNNGVFLVVSTGEIDDIPLEGLEAASLGELAKAQAAGDTAILIDRGRRVVHLHLPDNAGITLRLLEKAVTDIVFELKSGTRTGIWNA</sequence>
<dbReference type="GO" id="GO:0006096">
    <property type="term" value="P:glycolytic process"/>
    <property type="evidence" value="ECO:0007669"/>
    <property type="project" value="UniProtKB-KW"/>
</dbReference>
<accession>C7N0P5</accession>
<keyword evidence="5" id="KW-1185">Reference proteome</keyword>
<reference evidence="4 5" key="1">
    <citation type="journal article" date="2009" name="Stand. Genomic Sci.">
        <title>Complete genome sequence of Slackia heliotrinireducens type strain (RHS 1).</title>
        <authorList>
            <person name="Pukall R."/>
            <person name="Lapidus A."/>
            <person name="Nolan M."/>
            <person name="Copeland A."/>
            <person name="Glavina Del Rio T."/>
            <person name="Lucas S."/>
            <person name="Chen F."/>
            <person name="Tice H."/>
            <person name="Cheng J.F."/>
            <person name="Chertkov O."/>
            <person name="Bruce D."/>
            <person name="Goodwin L."/>
            <person name="Kuske C."/>
            <person name="Brettin T."/>
            <person name="Detter J.C."/>
            <person name="Han C."/>
            <person name="Pitluck S."/>
            <person name="Pati A."/>
            <person name="Mavrommatis K."/>
            <person name="Ivanova N."/>
            <person name="Ovchinnikova G."/>
            <person name="Chen A."/>
            <person name="Palaniappan K."/>
            <person name="Schneider S."/>
            <person name="Rohde M."/>
            <person name="Chain P."/>
            <person name="D'haeseleer P."/>
            <person name="Goker M."/>
            <person name="Bristow J."/>
            <person name="Eisen J.A."/>
            <person name="Markowitz V."/>
            <person name="Kyrpides N.C."/>
            <person name="Klenk H.P."/>
            <person name="Hugenholtz P."/>
        </authorList>
    </citation>
    <scope>NUCLEOTIDE SEQUENCE [LARGE SCALE GENOMIC DNA]</scope>
    <source>
        <strain evidence="5">ATCC 29202 / DSM 20476 / NCTC 11029 / RHS 1</strain>
    </source>
</reference>
<dbReference type="Pfam" id="PF00342">
    <property type="entry name" value="PGI"/>
    <property type="match status" value="1"/>
</dbReference>
<dbReference type="PANTHER" id="PTHR11469:SF1">
    <property type="entry name" value="GLUCOSE-6-PHOSPHATE ISOMERASE"/>
    <property type="match status" value="1"/>
</dbReference>
<evidence type="ECO:0000256" key="3">
    <source>
        <dbReference type="ARBA" id="ARBA00023235"/>
    </source>
</evidence>
<dbReference type="Gene3D" id="3.40.50.10490">
    <property type="entry name" value="Glucose-6-phosphate isomerase like protein, domain 1"/>
    <property type="match status" value="3"/>
</dbReference>